<gene>
    <name evidence="1" type="ORF">SAY87_009952</name>
</gene>
<reference evidence="1 2" key="1">
    <citation type="journal article" date="2023" name="Hortic Res">
        <title>Pangenome of water caltrop reveals structural variations and asymmetric subgenome divergence after allopolyploidization.</title>
        <authorList>
            <person name="Zhang X."/>
            <person name="Chen Y."/>
            <person name="Wang L."/>
            <person name="Yuan Y."/>
            <person name="Fang M."/>
            <person name="Shi L."/>
            <person name="Lu R."/>
            <person name="Comes H.P."/>
            <person name="Ma Y."/>
            <person name="Chen Y."/>
            <person name="Huang G."/>
            <person name="Zhou Y."/>
            <person name="Zheng Z."/>
            <person name="Qiu Y."/>
        </authorList>
    </citation>
    <scope>NUCLEOTIDE SEQUENCE [LARGE SCALE GENOMIC DNA]</scope>
    <source>
        <tissue evidence="1">Roots</tissue>
    </source>
</reference>
<evidence type="ECO:0000313" key="1">
    <source>
        <dbReference type="EMBL" id="KAK4743640.1"/>
    </source>
</evidence>
<protein>
    <submittedName>
        <fullName evidence="1">Uncharacterized protein</fullName>
    </submittedName>
</protein>
<organism evidence="1 2">
    <name type="scientific">Trapa incisa</name>
    <dbReference type="NCBI Taxonomy" id="236973"/>
    <lineage>
        <taxon>Eukaryota</taxon>
        <taxon>Viridiplantae</taxon>
        <taxon>Streptophyta</taxon>
        <taxon>Embryophyta</taxon>
        <taxon>Tracheophyta</taxon>
        <taxon>Spermatophyta</taxon>
        <taxon>Magnoliopsida</taxon>
        <taxon>eudicotyledons</taxon>
        <taxon>Gunneridae</taxon>
        <taxon>Pentapetalae</taxon>
        <taxon>rosids</taxon>
        <taxon>malvids</taxon>
        <taxon>Myrtales</taxon>
        <taxon>Lythraceae</taxon>
        <taxon>Trapa</taxon>
    </lineage>
</organism>
<name>A0AAN7GIT4_9MYRT</name>
<accession>A0AAN7GIT4</accession>
<comment type="caution">
    <text evidence="1">The sequence shown here is derived from an EMBL/GenBank/DDBJ whole genome shotgun (WGS) entry which is preliminary data.</text>
</comment>
<keyword evidence="2" id="KW-1185">Reference proteome</keyword>
<dbReference type="EMBL" id="JAXIOK010000022">
    <property type="protein sequence ID" value="KAK4743640.1"/>
    <property type="molecule type" value="Genomic_DNA"/>
</dbReference>
<dbReference type="AlphaFoldDB" id="A0AAN7GIT4"/>
<evidence type="ECO:0000313" key="2">
    <source>
        <dbReference type="Proteomes" id="UP001345219"/>
    </source>
</evidence>
<dbReference type="Proteomes" id="UP001345219">
    <property type="component" value="Chromosome 9"/>
</dbReference>
<sequence>MEKDGGAVHGRWMGRLWMALEALFCYCYCYCMHIFVDSAKDSNGLDYLKPILSDLDRRAASAKKVDSSRALLFPEIGAGAGEATTDGSMHEKRWVISARGFLGLPPGRISFLWVDNRRRWTRSLSDKNGEMFSLSSMTMTTALT</sequence>
<proteinExistence type="predicted"/>